<protein>
    <recommendedName>
        <fullName evidence="4">Serine hydrolase</fullName>
    </recommendedName>
</protein>
<name>A0A7G7CPH7_9CORY</name>
<evidence type="ECO:0000256" key="1">
    <source>
        <dbReference type="SAM" id="MobiDB-lite"/>
    </source>
</evidence>
<feature type="region of interest" description="Disordered" evidence="1">
    <location>
        <begin position="48"/>
        <end position="87"/>
    </location>
</feature>
<accession>A0A7G7CPH7</accession>
<dbReference type="RefSeq" id="WP_185175867.1">
    <property type="nucleotide sequence ID" value="NZ_CP059404.1"/>
</dbReference>
<dbReference type="AlphaFoldDB" id="A0A7G7CPH7"/>
<reference evidence="2 3" key="1">
    <citation type="submission" date="2020-07" db="EMBL/GenBank/DDBJ databases">
        <title>Complete genome and description of Corynebacterium incognita strain Marseille-Q3630 sp. nov.</title>
        <authorList>
            <person name="Boxberger M."/>
        </authorList>
    </citation>
    <scope>NUCLEOTIDE SEQUENCE [LARGE SCALE GENOMIC DNA]</scope>
    <source>
        <strain evidence="2 3">Marseille-Q3630</strain>
    </source>
</reference>
<keyword evidence="3" id="KW-1185">Reference proteome</keyword>
<sequence>MRNSLTLAWKSQRTDVAAPKKGAALLVVTMAAATLAACNANPDEAGVPDANSGSSVAQANVSAEESSLLGESRATETASTTPSPVAKRGDIMTQRDRRQALERIARKVEKKHGGKIGIAVNGGSGMVSTGAEFKPLAWSTIKVPIALAAERTGKQDQYILDKTLKESDNATSWTLWMAVKNSVGGTEAATRKAVSKVTAKSQGNPIWPQVAPGSITPYGYAKWGVEEQARFMTSVPCQPKGKRVYKAMGDVVPWQKYGLGTVRGMHFKGGWGQHEDGTYTQRQMGVMKYGDGYLGIAVYSYYDGKGDRYRGGEAALNDVAKELRPLLRHGDFVPVTDVC</sequence>
<dbReference type="KEGG" id="cik:H0194_10805"/>
<feature type="compositionally biased region" description="Polar residues" evidence="1">
    <location>
        <begin position="51"/>
        <end position="65"/>
    </location>
</feature>
<dbReference type="SUPFAM" id="SSF56601">
    <property type="entry name" value="beta-lactamase/transpeptidase-like"/>
    <property type="match status" value="1"/>
</dbReference>
<dbReference type="Proteomes" id="UP000515743">
    <property type="component" value="Chromosome"/>
</dbReference>
<dbReference type="EMBL" id="CP059404">
    <property type="protein sequence ID" value="QNE89493.1"/>
    <property type="molecule type" value="Genomic_DNA"/>
</dbReference>
<proteinExistence type="predicted"/>
<evidence type="ECO:0008006" key="4">
    <source>
        <dbReference type="Google" id="ProtNLM"/>
    </source>
</evidence>
<dbReference type="InterPro" id="IPR012338">
    <property type="entry name" value="Beta-lactam/transpept-like"/>
</dbReference>
<organism evidence="2 3">
    <name type="scientific">Corynebacterium incognita</name>
    <dbReference type="NCBI Taxonomy" id="2754725"/>
    <lineage>
        <taxon>Bacteria</taxon>
        <taxon>Bacillati</taxon>
        <taxon>Actinomycetota</taxon>
        <taxon>Actinomycetes</taxon>
        <taxon>Mycobacteriales</taxon>
        <taxon>Corynebacteriaceae</taxon>
        <taxon>Corynebacterium</taxon>
    </lineage>
</organism>
<evidence type="ECO:0000313" key="3">
    <source>
        <dbReference type="Proteomes" id="UP000515743"/>
    </source>
</evidence>
<evidence type="ECO:0000313" key="2">
    <source>
        <dbReference type="EMBL" id="QNE89493.1"/>
    </source>
</evidence>
<gene>
    <name evidence="2" type="ORF">H0194_10805</name>
</gene>